<dbReference type="Proteomes" id="UP001164250">
    <property type="component" value="Chromosome 9"/>
</dbReference>
<protein>
    <submittedName>
        <fullName evidence="1">Uncharacterized protein</fullName>
    </submittedName>
</protein>
<dbReference type="EMBL" id="CM047905">
    <property type="protein sequence ID" value="KAJ0088215.1"/>
    <property type="molecule type" value="Genomic_DNA"/>
</dbReference>
<name>A0ACC1ANR7_9ROSI</name>
<gene>
    <name evidence="1" type="ORF">Patl1_31563</name>
</gene>
<proteinExistence type="predicted"/>
<evidence type="ECO:0000313" key="2">
    <source>
        <dbReference type="Proteomes" id="UP001164250"/>
    </source>
</evidence>
<evidence type="ECO:0000313" key="1">
    <source>
        <dbReference type="EMBL" id="KAJ0088215.1"/>
    </source>
</evidence>
<sequence>MTQNLKMTVTATTGGEQKLKPKSGRKPLQPLNSLVSTPTSNIRNKPKEKQECIDQKQNQIPVVGDLNKEKEEENHVVTKLESLDASLAEELSAMRKKLERLRLDKEKTEKMLNERDTMLDMQMKELQYRGDTQKMLEIEVDRLYRLKELKSYCLRISSIRSLREKEQEKRITGVAKSISHNLGGEDDDDEEEESVGENTLQSPCSSPVEEITEKEK</sequence>
<accession>A0ACC1ANR7</accession>
<organism evidence="1 2">
    <name type="scientific">Pistacia atlantica</name>
    <dbReference type="NCBI Taxonomy" id="434234"/>
    <lineage>
        <taxon>Eukaryota</taxon>
        <taxon>Viridiplantae</taxon>
        <taxon>Streptophyta</taxon>
        <taxon>Embryophyta</taxon>
        <taxon>Tracheophyta</taxon>
        <taxon>Spermatophyta</taxon>
        <taxon>Magnoliopsida</taxon>
        <taxon>eudicotyledons</taxon>
        <taxon>Gunneridae</taxon>
        <taxon>Pentapetalae</taxon>
        <taxon>rosids</taxon>
        <taxon>malvids</taxon>
        <taxon>Sapindales</taxon>
        <taxon>Anacardiaceae</taxon>
        <taxon>Pistacia</taxon>
    </lineage>
</organism>
<comment type="caution">
    <text evidence="1">The sequence shown here is derived from an EMBL/GenBank/DDBJ whole genome shotgun (WGS) entry which is preliminary data.</text>
</comment>
<keyword evidence="2" id="KW-1185">Reference proteome</keyword>
<reference evidence="2" key="1">
    <citation type="journal article" date="2023" name="G3 (Bethesda)">
        <title>Genome assembly and association tests identify interacting loci associated with vigor, precocity, and sex in interspecific pistachio rootstocks.</title>
        <authorList>
            <person name="Palmer W."/>
            <person name="Jacygrad E."/>
            <person name="Sagayaradj S."/>
            <person name="Cavanaugh K."/>
            <person name="Han R."/>
            <person name="Bertier L."/>
            <person name="Beede B."/>
            <person name="Kafkas S."/>
            <person name="Golino D."/>
            <person name="Preece J."/>
            <person name="Michelmore R."/>
        </authorList>
    </citation>
    <scope>NUCLEOTIDE SEQUENCE [LARGE SCALE GENOMIC DNA]</scope>
</reference>